<evidence type="ECO:0000313" key="1">
    <source>
        <dbReference type="EMBL" id="GME96482.1"/>
    </source>
</evidence>
<sequence>MIPVIHQDDDIIVVNKPPGIPSLPVNQYRFNTVIEILKNERGFKQLFPVHRLDKLTSGVLIFGKSSEAAHHFKQLIRVAGKIEKTYVAKVKGHFEIGSRSELGLSGDITLNKDESVTLDQHVIHIYAALKQIKNLPAASKFKLLSYDPIKDDSLVECKPITGKTHQLRIHLRNLGFPIINDPLYGSNKIYSRIITHRDQLSHDEWDTYLNGLFSLSKKLKLQKKLGDDVGDMNKCDVCKIHLFKDPVPEDLFICLHSKKYQLTVPGKERTYLFEAELPVWY</sequence>
<proteinExistence type="predicted"/>
<evidence type="ECO:0000313" key="2">
    <source>
        <dbReference type="Proteomes" id="UP001165064"/>
    </source>
</evidence>
<organism evidence="1 2">
    <name type="scientific">Ambrosiozyma monospora</name>
    <name type="common">Yeast</name>
    <name type="synonym">Endomycopsis monosporus</name>
    <dbReference type="NCBI Taxonomy" id="43982"/>
    <lineage>
        <taxon>Eukaryota</taxon>
        <taxon>Fungi</taxon>
        <taxon>Dikarya</taxon>
        <taxon>Ascomycota</taxon>
        <taxon>Saccharomycotina</taxon>
        <taxon>Pichiomycetes</taxon>
        <taxon>Pichiales</taxon>
        <taxon>Pichiaceae</taxon>
        <taxon>Ambrosiozyma</taxon>
    </lineage>
</organism>
<keyword evidence="2" id="KW-1185">Reference proteome</keyword>
<gene>
    <name evidence="1" type="ORF">Amon02_000999700</name>
</gene>
<name>A0ACB5TX46_AMBMO</name>
<dbReference type="Proteomes" id="UP001165064">
    <property type="component" value="Unassembled WGS sequence"/>
</dbReference>
<protein>
    <submittedName>
        <fullName evidence="1">Unnamed protein product</fullName>
    </submittedName>
</protein>
<reference evidence="1" key="1">
    <citation type="submission" date="2023-04" db="EMBL/GenBank/DDBJ databases">
        <title>Ambrosiozyma monospora NBRC 10751.</title>
        <authorList>
            <person name="Ichikawa N."/>
            <person name="Sato H."/>
            <person name="Tonouchi N."/>
        </authorList>
    </citation>
    <scope>NUCLEOTIDE SEQUENCE</scope>
    <source>
        <strain evidence="1">NBRC 10751</strain>
    </source>
</reference>
<comment type="caution">
    <text evidence="1">The sequence shown here is derived from an EMBL/GenBank/DDBJ whole genome shotgun (WGS) entry which is preliminary data.</text>
</comment>
<accession>A0ACB5TX46</accession>
<dbReference type="EMBL" id="BSXS01009763">
    <property type="protein sequence ID" value="GME96482.1"/>
    <property type="molecule type" value="Genomic_DNA"/>
</dbReference>